<dbReference type="Proteomes" id="UP000075462">
    <property type="component" value="Unassembled WGS sequence"/>
</dbReference>
<evidence type="ECO:0000256" key="1">
    <source>
        <dbReference type="SAM" id="Phobius"/>
    </source>
</evidence>
<reference evidence="2 3" key="1">
    <citation type="submission" date="2015-06" db="EMBL/GenBank/DDBJ databases">
        <title>Improved classification and identification of acetic acid bacteria using matrix-assisted laser desorption/ionization time-of-flight mass spectrometry; Gluconobacter nephelii and Gluconobacter uchimurae are later heterotypic synonyms of Gluconobacter japonicus and Gluconobacter oxydans, respectively.</title>
        <authorList>
            <person name="Li L."/>
            <person name="Cleenwerck I."/>
            <person name="De Vuyst L."/>
            <person name="Vandamme P."/>
        </authorList>
    </citation>
    <scope>NUCLEOTIDE SEQUENCE [LARGE SCALE GENOMIC DNA]</scope>
    <source>
        <strain evidence="2 3">LMG 1545</strain>
    </source>
</reference>
<protein>
    <submittedName>
        <fullName evidence="2">Uncharacterized protein</fullName>
    </submittedName>
</protein>
<accession>A0A149VBC1</accession>
<keyword evidence="1" id="KW-1133">Transmembrane helix</keyword>
<dbReference type="AlphaFoldDB" id="A0A149VBC1"/>
<dbReference type="PROSITE" id="PS51257">
    <property type="entry name" value="PROKAR_LIPOPROTEIN"/>
    <property type="match status" value="1"/>
</dbReference>
<gene>
    <name evidence="2" type="ORF">AD954_07325</name>
</gene>
<dbReference type="EMBL" id="LIAA01000032">
    <property type="protein sequence ID" value="KXV77478.1"/>
    <property type="molecule type" value="Genomic_DNA"/>
</dbReference>
<organism evidence="2 3">
    <name type="scientific">Acetobacter cerevisiae</name>
    <dbReference type="NCBI Taxonomy" id="178900"/>
    <lineage>
        <taxon>Bacteria</taxon>
        <taxon>Pseudomonadati</taxon>
        <taxon>Pseudomonadota</taxon>
        <taxon>Alphaproteobacteria</taxon>
        <taxon>Acetobacterales</taxon>
        <taxon>Acetobacteraceae</taxon>
        <taxon>Acetobacter</taxon>
    </lineage>
</organism>
<evidence type="ECO:0000313" key="2">
    <source>
        <dbReference type="EMBL" id="KXV77478.1"/>
    </source>
</evidence>
<keyword evidence="1" id="KW-0472">Membrane</keyword>
<comment type="caution">
    <text evidence="2">The sequence shown here is derived from an EMBL/GenBank/DDBJ whole genome shotgun (WGS) entry which is preliminary data.</text>
</comment>
<keyword evidence="1" id="KW-0812">Transmembrane</keyword>
<evidence type="ECO:0000313" key="3">
    <source>
        <dbReference type="Proteomes" id="UP000075462"/>
    </source>
</evidence>
<name>A0A149VBC1_9PROT</name>
<dbReference type="PATRIC" id="fig|178900.7.peg.1272"/>
<sequence>MFRRGQIGLPGLAFFIGACLKGFRLFLRILFRFLFLNKKLRNDRGLMLRDVSIWWRGALRLWLLVLSGKMRVGSRLSLSACISLRHGYGATMLFIWGFPKSEKQLARSALGLVLGTLKAFCA</sequence>
<feature type="transmembrane region" description="Helical" evidence="1">
    <location>
        <begin position="12"/>
        <end position="31"/>
    </location>
</feature>
<proteinExistence type="predicted"/>